<reference evidence="2 3" key="1">
    <citation type="journal article" date="2016" name="Nat. Commun.">
        <title>Thousands of microbial genomes shed light on interconnected biogeochemical processes in an aquifer system.</title>
        <authorList>
            <person name="Anantharaman K."/>
            <person name="Brown C.T."/>
            <person name="Hug L.A."/>
            <person name="Sharon I."/>
            <person name="Castelle C.J."/>
            <person name="Probst A.J."/>
            <person name="Thomas B.C."/>
            <person name="Singh A."/>
            <person name="Wilkins M.J."/>
            <person name="Karaoz U."/>
            <person name="Brodie E.L."/>
            <person name="Williams K.H."/>
            <person name="Hubbard S.S."/>
            <person name="Banfield J.F."/>
        </authorList>
    </citation>
    <scope>NUCLEOTIDE SEQUENCE [LARGE SCALE GENOMIC DNA]</scope>
</reference>
<gene>
    <name evidence="2" type="ORF">A2382_03460</name>
</gene>
<name>A0A1F8CRI4_9BACT</name>
<keyword evidence="1" id="KW-0472">Membrane</keyword>
<organism evidence="2 3">
    <name type="scientific">Candidatus Woesebacteria bacterium RIFOXYB1_FULL_38_16</name>
    <dbReference type="NCBI Taxonomy" id="1802538"/>
    <lineage>
        <taxon>Bacteria</taxon>
        <taxon>Candidatus Woeseibacteriota</taxon>
    </lineage>
</organism>
<comment type="caution">
    <text evidence="2">The sequence shown here is derived from an EMBL/GenBank/DDBJ whole genome shotgun (WGS) entry which is preliminary data.</text>
</comment>
<accession>A0A1F8CRI4</accession>
<dbReference type="AlphaFoldDB" id="A0A1F8CRI4"/>
<keyword evidence="1" id="KW-1133">Transmembrane helix</keyword>
<dbReference type="STRING" id="1802538.A2382_03460"/>
<evidence type="ECO:0000313" key="3">
    <source>
        <dbReference type="Proteomes" id="UP000178999"/>
    </source>
</evidence>
<keyword evidence="1" id="KW-0812">Transmembrane</keyword>
<sequence length="62" mass="7315">MVIVVILTISLKLMKLYLFFDEVTPAKAFVGVIFALSLVFYFIKLLRLVYWQRKSRSKVTKE</sequence>
<evidence type="ECO:0000256" key="1">
    <source>
        <dbReference type="SAM" id="Phobius"/>
    </source>
</evidence>
<dbReference type="EMBL" id="MGHY01000025">
    <property type="protein sequence ID" value="OGM78924.1"/>
    <property type="molecule type" value="Genomic_DNA"/>
</dbReference>
<proteinExistence type="predicted"/>
<feature type="transmembrane region" description="Helical" evidence="1">
    <location>
        <begin position="28"/>
        <end position="50"/>
    </location>
</feature>
<evidence type="ECO:0000313" key="2">
    <source>
        <dbReference type="EMBL" id="OGM78924.1"/>
    </source>
</evidence>
<dbReference type="Proteomes" id="UP000178999">
    <property type="component" value="Unassembled WGS sequence"/>
</dbReference>
<protein>
    <submittedName>
        <fullName evidence="2">Uncharacterized protein</fullName>
    </submittedName>
</protein>